<proteinExistence type="predicted"/>
<sequence>MLGQALTFKIFDHKVDLIESVNGFVQLHDILLALTQLTASDLPENSDFPGQVLLKLEVEHLVLLIHLNSNFMLRHLVVGLQHHCEVPRAQRLALVNTILLEVQRRSSRGRELGVLDFFAQS</sequence>
<reference evidence="1" key="1">
    <citation type="submission" date="2021-01" db="EMBL/GenBank/DDBJ databases">
        <authorList>
            <person name="Corre E."/>
            <person name="Pelletier E."/>
            <person name="Niang G."/>
            <person name="Scheremetjew M."/>
            <person name="Finn R."/>
            <person name="Kale V."/>
            <person name="Holt S."/>
            <person name="Cochrane G."/>
            <person name="Meng A."/>
            <person name="Brown T."/>
            <person name="Cohen L."/>
        </authorList>
    </citation>
    <scope>NUCLEOTIDE SEQUENCE</scope>
    <source>
        <strain evidence="1">S3</strain>
    </source>
</reference>
<accession>A0A7S3MV18</accession>
<gene>
    <name evidence="1" type="ORF">SINC0208_LOCUS3797</name>
</gene>
<evidence type="ECO:0000313" key="1">
    <source>
        <dbReference type="EMBL" id="CAE0323212.1"/>
    </source>
</evidence>
<protein>
    <submittedName>
        <fullName evidence="1">Uncharacterized protein</fullName>
    </submittedName>
</protein>
<organism evidence="1">
    <name type="scientific">Strombidium inclinatum</name>
    <dbReference type="NCBI Taxonomy" id="197538"/>
    <lineage>
        <taxon>Eukaryota</taxon>
        <taxon>Sar</taxon>
        <taxon>Alveolata</taxon>
        <taxon>Ciliophora</taxon>
        <taxon>Intramacronucleata</taxon>
        <taxon>Spirotrichea</taxon>
        <taxon>Oligotrichia</taxon>
        <taxon>Strombidiidae</taxon>
        <taxon>Strombidium</taxon>
    </lineage>
</organism>
<dbReference type="AlphaFoldDB" id="A0A7S3MV18"/>
<dbReference type="EMBL" id="HBIH01009324">
    <property type="protein sequence ID" value="CAE0323212.1"/>
    <property type="molecule type" value="Transcribed_RNA"/>
</dbReference>
<name>A0A7S3MV18_9SPIT</name>